<feature type="region of interest" description="Disordered" evidence="1">
    <location>
        <begin position="1"/>
        <end position="91"/>
    </location>
</feature>
<evidence type="ECO:0000256" key="1">
    <source>
        <dbReference type="SAM" id="MobiDB-lite"/>
    </source>
</evidence>
<dbReference type="Proteomes" id="UP001199106">
    <property type="component" value="Unassembled WGS sequence"/>
</dbReference>
<keyword evidence="3" id="KW-1185">Reference proteome</keyword>
<feature type="compositionally biased region" description="Low complexity" evidence="1">
    <location>
        <begin position="46"/>
        <end position="63"/>
    </location>
</feature>
<dbReference type="EMBL" id="JAANER010000002">
    <property type="protein sequence ID" value="KAG9194201.1"/>
    <property type="molecule type" value="Genomic_DNA"/>
</dbReference>
<dbReference type="AlphaFoldDB" id="A0AAD4IG53"/>
<gene>
    <name evidence="2" type="ORF">G6011_04236</name>
</gene>
<proteinExistence type="predicted"/>
<evidence type="ECO:0000313" key="2">
    <source>
        <dbReference type="EMBL" id="KAG9194201.1"/>
    </source>
</evidence>
<sequence length="91" mass="9456">MSTKNRPDDPTNCFSALSFGAKSSDKPVAVTATSTPTSNPTPSPQPLTTSSSGASTHSSSAYTQTDKGIDYMDEGEKDKNGNVITATKEPL</sequence>
<reference evidence="2" key="1">
    <citation type="submission" date="2021-07" db="EMBL/GenBank/DDBJ databases">
        <title>Genome Resource of American Ginseng Black Spot Pathogen Alternaria panax.</title>
        <authorList>
            <person name="Qiu C."/>
            <person name="Wang W."/>
            <person name="Liu Z."/>
        </authorList>
    </citation>
    <scope>NUCLEOTIDE SEQUENCE</scope>
    <source>
        <strain evidence="2">BNCC115425</strain>
    </source>
</reference>
<accession>A0AAD4IG53</accession>
<name>A0AAD4IG53_9PLEO</name>
<protein>
    <submittedName>
        <fullName evidence="2">Uncharacterized protein</fullName>
    </submittedName>
</protein>
<organism evidence="2 3">
    <name type="scientific">Alternaria panax</name>
    <dbReference type="NCBI Taxonomy" id="48097"/>
    <lineage>
        <taxon>Eukaryota</taxon>
        <taxon>Fungi</taxon>
        <taxon>Dikarya</taxon>
        <taxon>Ascomycota</taxon>
        <taxon>Pezizomycotina</taxon>
        <taxon>Dothideomycetes</taxon>
        <taxon>Pleosporomycetidae</taxon>
        <taxon>Pleosporales</taxon>
        <taxon>Pleosporineae</taxon>
        <taxon>Pleosporaceae</taxon>
        <taxon>Alternaria</taxon>
        <taxon>Alternaria sect. Panax</taxon>
    </lineage>
</organism>
<feature type="compositionally biased region" description="Basic and acidic residues" evidence="1">
    <location>
        <begin position="67"/>
        <end position="80"/>
    </location>
</feature>
<comment type="caution">
    <text evidence="2">The sequence shown here is derived from an EMBL/GenBank/DDBJ whole genome shotgun (WGS) entry which is preliminary data.</text>
</comment>
<evidence type="ECO:0000313" key="3">
    <source>
        <dbReference type="Proteomes" id="UP001199106"/>
    </source>
</evidence>